<dbReference type="EMBL" id="JAWDJW010011662">
    <property type="protein sequence ID" value="KAK3044649.1"/>
    <property type="molecule type" value="Genomic_DNA"/>
</dbReference>
<evidence type="ECO:0000313" key="2">
    <source>
        <dbReference type="Proteomes" id="UP001186974"/>
    </source>
</evidence>
<evidence type="ECO:0000313" key="1">
    <source>
        <dbReference type="EMBL" id="KAK3044649.1"/>
    </source>
</evidence>
<proteinExistence type="predicted"/>
<accession>A0ACC3CUF2</accession>
<keyword evidence="2" id="KW-1185">Reference proteome</keyword>
<reference evidence="1" key="1">
    <citation type="submission" date="2024-09" db="EMBL/GenBank/DDBJ databases">
        <title>Black Yeasts Isolated from many extreme environments.</title>
        <authorList>
            <person name="Coleine C."/>
            <person name="Stajich J.E."/>
            <person name="Selbmann L."/>
        </authorList>
    </citation>
    <scope>NUCLEOTIDE SEQUENCE</scope>
    <source>
        <strain evidence="1">CCFEE 5737</strain>
    </source>
</reference>
<comment type="caution">
    <text evidence="1">The sequence shown here is derived from an EMBL/GenBank/DDBJ whole genome shotgun (WGS) entry which is preliminary data.</text>
</comment>
<organism evidence="1 2">
    <name type="scientific">Coniosporium uncinatum</name>
    <dbReference type="NCBI Taxonomy" id="93489"/>
    <lineage>
        <taxon>Eukaryota</taxon>
        <taxon>Fungi</taxon>
        <taxon>Dikarya</taxon>
        <taxon>Ascomycota</taxon>
        <taxon>Pezizomycotina</taxon>
        <taxon>Dothideomycetes</taxon>
        <taxon>Dothideomycetes incertae sedis</taxon>
        <taxon>Coniosporium</taxon>
    </lineage>
</organism>
<sequence>MSIDIHWQTLTAGPDGASLEEAIRAFIHDRFQQVTLPQFIRSVHVHLFKFGDEPPEIELKDICDPLPDFYDDDDDDDDTEGVVSDSEDDTHTETARPSQHSERGLAEGRQGVADSFRHSSGTPWTHQPSLTSLGLSSPMYSHGSARHNQLSGSSHSIAAHTPGILGGTSNLSYFHLPLGTGLSGTTTPLAAVAGAHFPSGWSDHGQATGGFRARSTNHFHHHADSNSSLTPPSDDLSSRPTSRHLSEATGRSSHEDTEHQTHGRGAPVDRSSSPSDRERESTAEDVQIVSH</sequence>
<protein>
    <submittedName>
        <fullName evidence="1">Uncharacterized protein</fullName>
    </submittedName>
</protein>
<name>A0ACC3CUF2_9PEZI</name>
<gene>
    <name evidence="1" type="ORF">LTS18_000723</name>
</gene>
<feature type="non-terminal residue" evidence="1">
    <location>
        <position position="291"/>
    </location>
</feature>
<dbReference type="Proteomes" id="UP001186974">
    <property type="component" value="Unassembled WGS sequence"/>
</dbReference>